<dbReference type="Pfam" id="PF02826">
    <property type="entry name" value="2-Hacid_dh_C"/>
    <property type="match status" value="1"/>
</dbReference>
<dbReference type="CDD" id="cd05301">
    <property type="entry name" value="GDH"/>
    <property type="match status" value="1"/>
</dbReference>
<organism evidence="7 8">
    <name type="scientific">Syntrophorhabdus aromaticivorans</name>
    <dbReference type="NCBI Taxonomy" id="328301"/>
    <lineage>
        <taxon>Bacteria</taxon>
        <taxon>Pseudomonadati</taxon>
        <taxon>Thermodesulfobacteriota</taxon>
        <taxon>Syntrophorhabdia</taxon>
        <taxon>Syntrophorhabdales</taxon>
        <taxon>Syntrophorhabdaceae</taxon>
        <taxon>Syntrophorhabdus</taxon>
    </lineage>
</organism>
<evidence type="ECO:0000313" key="7">
    <source>
        <dbReference type="EMBL" id="NLW35348.1"/>
    </source>
</evidence>
<dbReference type="PANTHER" id="PTHR10996">
    <property type="entry name" value="2-HYDROXYACID DEHYDROGENASE-RELATED"/>
    <property type="match status" value="1"/>
</dbReference>
<name>A0A351U3H8_9BACT</name>
<dbReference type="InterPro" id="IPR029752">
    <property type="entry name" value="D-isomer_DH_CS1"/>
</dbReference>
<protein>
    <submittedName>
        <fullName evidence="7">D-glycerate dehydrogenase</fullName>
    </submittedName>
</protein>
<dbReference type="SUPFAM" id="SSF51735">
    <property type="entry name" value="NAD(P)-binding Rossmann-fold domains"/>
    <property type="match status" value="1"/>
</dbReference>
<feature type="domain" description="D-isomer specific 2-hydroxyacid dehydrogenase catalytic" evidence="5">
    <location>
        <begin position="5"/>
        <end position="317"/>
    </location>
</feature>
<evidence type="ECO:0000256" key="2">
    <source>
        <dbReference type="ARBA" id="ARBA00023002"/>
    </source>
</evidence>
<dbReference type="InterPro" id="IPR006139">
    <property type="entry name" value="D-isomer_2_OHA_DH_cat_dom"/>
</dbReference>
<accession>A0A351U3H8</accession>
<reference evidence="7" key="2">
    <citation type="submission" date="2020-01" db="EMBL/GenBank/DDBJ databases">
        <authorList>
            <person name="Campanaro S."/>
        </authorList>
    </citation>
    <scope>NUCLEOTIDE SEQUENCE</scope>
    <source>
        <strain evidence="7">AS06rmzACSIP_7</strain>
    </source>
</reference>
<dbReference type="PROSITE" id="PS00065">
    <property type="entry name" value="D_2_HYDROXYACID_DH_1"/>
    <property type="match status" value="1"/>
</dbReference>
<feature type="domain" description="D-isomer specific 2-hydroxyacid dehydrogenase NAD-binding" evidence="6">
    <location>
        <begin position="110"/>
        <end position="289"/>
    </location>
</feature>
<evidence type="ECO:0000259" key="5">
    <source>
        <dbReference type="Pfam" id="PF00389"/>
    </source>
</evidence>
<dbReference type="SUPFAM" id="SSF52283">
    <property type="entry name" value="Formate/glycerate dehydrogenase catalytic domain-like"/>
    <property type="match status" value="1"/>
</dbReference>
<evidence type="ECO:0000256" key="3">
    <source>
        <dbReference type="RuleBase" id="RU003719"/>
    </source>
</evidence>
<dbReference type="GO" id="GO:0016618">
    <property type="term" value="F:hydroxypyruvate reductase [NAD(P)H] activity"/>
    <property type="evidence" value="ECO:0007669"/>
    <property type="project" value="TreeGrafter"/>
</dbReference>
<evidence type="ECO:0000313" key="8">
    <source>
        <dbReference type="Proteomes" id="UP000777265"/>
    </source>
</evidence>
<evidence type="ECO:0000256" key="4">
    <source>
        <dbReference type="SAM" id="Phobius"/>
    </source>
</evidence>
<keyword evidence="4" id="KW-0472">Membrane</keyword>
<dbReference type="GO" id="GO:0051287">
    <property type="term" value="F:NAD binding"/>
    <property type="evidence" value="ECO:0007669"/>
    <property type="project" value="InterPro"/>
</dbReference>
<dbReference type="InterPro" id="IPR029753">
    <property type="entry name" value="D-isomer_DH_CS"/>
</dbReference>
<dbReference type="PANTHER" id="PTHR10996:SF283">
    <property type="entry name" value="GLYOXYLATE_HYDROXYPYRUVATE REDUCTASE B"/>
    <property type="match status" value="1"/>
</dbReference>
<dbReference type="Pfam" id="PF00389">
    <property type="entry name" value="2-Hacid_dh"/>
    <property type="match status" value="1"/>
</dbReference>
<dbReference type="STRING" id="909663.GCA_000512235_00743"/>
<gene>
    <name evidence="7" type="ORF">GXY80_07695</name>
</gene>
<dbReference type="PROSITE" id="PS00671">
    <property type="entry name" value="D_2_HYDROXYACID_DH_3"/>
    <property type="match status" value="1"/>
</dbReference>
<proteinExistence type="inferred from homology"/>
<feature type="transmembrane region" description="Helical" evidence="4">
    <location>
        <begin position="134"/>
        <end position="155"/>
    </location>
</feature>
<dbReference type="InterPro" id="IPR006140">
    <property type="entry name" value="D-isomer_DH_NAD-bd"/>
</dbReference>
<reference evidence="7" key="1">
    <citation type="journal article" date="2020" name="Biotechnol. Biofuels">
        <title>New insights from the biogas microbiome by comprehensive genome-resolved metagenomics of nearly 1600 species originating from multiple anaerobic digesters.</title>
        <authorList>
            <person name="Campanaro S."/>
            <person name="Treu L."/>
            <person name="Rodriguez-R L.M."/>
            <person name="Kovalovszki A."/>
            <person name="Ziels R.M."/>
            <person name="Maus I."/>
            <person name="Zhu X."/>
            <person name="Kougias P.G."/>
            <person name="Basile A."/>
            <person name="Luo G."/>
            <person name="Schluter A."/>
            <person name="Konstantinidis K.T."/>
            <person name="Angelidaki I."/>
        </authorList>
    </citation>
    <scope>NUCLEOTIDE SEQUENCE</scope>
    <source>
        <strain evidence="7">AS06rmzACSIP_7</strain>
    </source>
</reference>
<dbReference type="Gene3D" id="3.40.50.720">
    <property type="entry name" value="NAD(P)-binding Rossmann-like Domain"/>
    <property type="match status" value="2"/>
</dbReference>
<dbReference type="EMBL" id="JAAYEE010000126">
    <property type="protein sequence ID" value="NLW35348.1"/>
    <property type="molecule type" value="Genomic_DNA"/>
</dbReference>
<dbReference type="PROSITE" id="PS00670">
    <property type="entry name" value="D_2_HYDROXYACID_DH_2"/>
    <property type="match status" value="1"/>
</dbReference>
<dbReference type="FunFam" id="3.40.50.720:FF:000462">
    <property type="entry name" value="Glyoxylate reductase (NADP+)"/>
    <property type="match status" value="1"/>
</dbReference>
<dbReference type="GO" id="GO:0030267">
    <property type="term" value="F:glyoxylate reductase (NADPH) activity"/>
    <property type="evidence" value="ECO:0007669"/>
    <property type="project" value="TreeGrafter"/>
</dbReference>
<sequence>MKPKVYITRRIPEPGISLIKESCDVTIHPHDEPPAHEEIMGHIRDKDALLCLLSDRIDREIMDAGPGLKVISTFSVGFEHIDVAAATKRGIYIGYTPGILTEATADLAFSLLLGTARRITEAERFLRGRRWKTAFSPNLLLGTSVWGAALGIIGLGRIGKAVARRAKGFNMKVLYTKRSPLPRDEEANLGVEYRPLEELLEQSDFVSLHTPLTDETRHLMNEARLRLMKPTAILINTARGPVMDEAALIRALQEKRIGGAGLDVFEKEPVDATNPLFQLDNVVLLPHLGSATIQARSKMAEVAALNLLAVLHGEVPPCWLNPEVESIRPLAHARMP</sequence>
<dbReference type="AlphaFoldDB" id="A0A351U3H8"/>
<comment type="similarity">
    <text evidence="1 3">Belongs to the D-isomer specific 2-hydroxyacid dehydrogenase family.</text>
</comment>
<dbReference type="InterPro" id="IPR050223">
    <property type="entry name" value="D-isomer_2-hydroxyacid_DH"/>
</dbReference>
<comment type="caution">
    <text evidence="7">The sequence shown here is derived from an EMBL/GenBank/DDBJ whole genome shotgun (WGS) entry which is preliminary data.</text>
</comment>
<keyword evidence="4" id="KW-1133">Transmembrane helix</keyword>
<dbReference type="Proteomes" id="UP000777265">
    <property type="component" value="Unassembled WGS sequence"/>
</dbReference>
<evidence type="ECO:0000256" key="1">
    <source>
        <dbReference type="ARBA" id="ARBA00005854"/>
    </source>
</evidence>
<keyword evidence="2 3" id="KW-0560">Oxidoreductase</keyword>
<dbReference type="InterPro" id="IPR036291">
    <property type="entry name" value="NAD(P)-bd_dom_sf"/>
</dbReference>
<keyword evidence="4" id="KW-0812">Transmembrane</keyword>
<dbReference type="GO" id="GO:0005829">
    <property type="term" value="C:cytosol"/>
    <property type="evidence" value="ECO:0007669"/>
    <property type="project" value="TreeGrafter"/>
</dbReference>
<evidence type="ECO:0000259" key="6">
    <source>
        <dbReference type="Pfam" id="PF02826"/>
    </source>
</evidence>